<evidence type="ECO:0000256" key="1">
    <source>
        <dbReference type="ARBA" id="ARBA00004141"/>
    </source>
</evidence>
<proteinExistence type="predicted"/>
<dbReference type="GO" id="GO:0016020">
    <property type="term" value="C:membrane"/>
    <property type="evidence" value="ECO:0007669"/>
    <property type="project" value="UniProtKB-SubCell"/>
</dbReference>
<evidence type="ECO:0000256" key="3">
    <source>
        <dbReference type="ARBA" id="ARBA00022989"/>
    </source>
</evidence>
<feature type="transmembrane region" description="Helical" evidence="5">
    <location>
        <begin position="38"/>
        <end position="55"/>
    </location>
</feature>
<name>A0A1M6A1S0_9RHOB</name>
<gene>
    <name evidence="6" type="ORF">SAMN05444417_0158</name>
</gene>
<dbReference type="OrthoDB" id="9808637at2"/>
<accession>A0A1M6A1S0</accession>
<keyword evidence="7" id="KW-1185">Reference proteome</keyword>
<dbReference type="GO" id="GO:0015035">
    <property type="term" value="F:protein-disulfide reductase activity"/>
    <property type="evidence" value="ECO:0007669"/>
    <property type="project" value="InterPro"/>
</dbReference>
<dbReference type="EMBL" id="FQYO01000001">
    <property type="protein sequence ID" value="SHI30378.1"/>
    <property type="molecule type" value="Genomic_DNA"/>
</dbReference>
<keyword evidence="3 5" id="KW-1133">Transmembrane helix</keyword>
<dbReference type="STRING" id="1447782.SAMN05444417_0158"/>
<dbReference type="SUPFAM" id="SSF158442">
    <property type="entry name" value="DsbB-like"/>
    <property type="match status" value="1"/>
</dbReference>
<evidence type="ECO:0000313" key="7">
    <source>
        <dbReference type="Proteomes" id="UP000184292"/>
    </source>
</evidence>
<keyword evidence="2 5" id="KW-0812">Transmembrane</keyword>
<dbReference type="Proteomes" id="UP000184292">
    <property type="component" value="Unassembled WGS sequence"/>
</dbReference>
<protein>
    <submittedName>
        <fullName evidence="6">Disulfide bond formation protein DsbB</fullName>
    </submittedName>
</protein>
<evidence type="ECO:0000256" key="2">
    <source>
        <dbReference type="ARBA" id="ARBA00022692"/>
    </source>
</evidence>
<dbReference type="GO" id="GO:0006457">
    <property type="term" value="P:protein folding"/>
    <property type="evidence" value="ECO:0007669"/>
    <property type="project" value="InterPro"/>
</dbReference>
<evidence type="ECO:0000313" key="6">
    <source>
        <dbReference type="EMBL" id="SHI30378.1"/>
    </source>
</evidence>
<keyword evidence="4 5" id="KW-0472">Membrane</keyword>
<feature type="transmembrane region" description="Helical" evidence="5">
    <location>
        <begin position="131"/>
        <end position="149"/>
    </location>
</feature>
<comment type="subcellular location">
    <subcellularLocation>
        <location evidence="1">Membrane</location>
        <topology evidence="1">Multi-pass membrane protein</topology>
    </subcellularLocation>
</comment>
<dbReference type="AlphaFoldDB" id="A0A1M6A1S0"/>
<dbReference type="PIRSF" id="PIRSF033913">
    <property type="entry name" value="S-S_format_DsbB"/>
    <property type="match status" value="1"/>
</dbReference>
<sequence length="153" mass="15830">MTRTALVALATIGSALLLGGAFLFQSFGWQPCQMCLWQRWPHAAAIVIGVAALASGMRALSLAGTLAAIVAAGLAIFHTGVERDWWQGPATCASSGPGVGGLSTGDLLAVDGPGLVQCDAFNAFFLGLSMANWNAIFSLILVGIWLAAWRAPE</sequence>
<dbReference type="InterPro" id="IPR024199">
    <property type="entry name" value="Uncharacterised_DsbB"/>
</dbReference>
<reference evidence="6 7" key="1">
    <citation type="submission" date="2016-11" db="EMBL/GenBank/DDBJ databases">
        <authorList>
            <person name="Jaros S."/>
            <person name="Januszkiewicz K."/>
            <person name="Wedrychowicz H."/>
        </authorList>
    </citation>
    <scope>NUCLEOTIDE SEQUENCE [LARGE SCALE GENOMIC DNA]</scope>
    <source>
        <strain evidence="6 7">DSM 100565</strain>
    </source>
</reference>
<dbReference type="InterPro" id="IPR023380">
    <property type="entry name" value="DsbB-like_sf"/>
</dbReference>
<dbReference type="Gene3D" id="1.20.1550.10">
    <property type="entry name" value="DsbB-like"/>
    <property type="match status" value="1"/>
</dbReference>
<dbReference type="InterPro" id="IPR003752">
    <property type="entry name" value="DiS_bond_form_DsbB/BdbC"/>
</dbReference>
<dbReference type="Pfam" id="PF02600">
    <property type="entry name" value="DsbB"/>
    <property type="match status" value="1"/>
</dbReference>
<feature type="transmembrane region" description="Helical" evidence="5">
    <location>
        <begin position="62"/>
        <end position="81"/>
    </location>
</feature>
<dbReference type="RefSeq" id="WP_073325679.1">
    <property type="nucleotide sequence ID" value="NZ_FQYO01000001.1"/>
</dbReference>
<evidence type="ECO:0000256" key="5">
    <source>
        <dbReference type="SAM" id="Phobius"/>
    </source>
</evidence>
<organism evidence="6 7">
    <name type="scientific">Wenxinia saemankumensis</name>
    <dbReference type="NCBI Taxonomy" id="1447782"/>
    <lineage>
        <taxon>Bacteria</taxon>
        <taxon>Pseudomonadati</taxon>
        <taxon>Pseudomonadota</taxon>
        <taxon>Alphaproteobacteria</taxon>
        <taxon>Rhodobacterales</taxon>
        <taxon>Roseobacteraceae</taxon>
        <taxon>Wenxinia</taxon>
    </lineage>
</organism>
<evidence type="ECO:0000256" key="4">
    <source>
        <dbReference type="ARBA" id="ARBA00023136"/>
    </source>
</evidence>